<dbReference type="InterPro" id="IPR029493">
    <property type="entry name" value="RecD2-like_HHH"/>
</dbReference>
<keyword evidence="2" id="KW-0378">Hydrolase</keyword>
<evidence type="ECO:0000259" key="1">
    <source>
        <dbReference type="Pfam" id="PF14490"/>
    </source>
</evidence>
<sequence length="61" mass="6740">MVFLHSNGVGTARAVRIYKTYGADAVQVMTENPYRLARDIRGIGFKTADAIAMKLGIERPQ</sequence>
<keyword evidence="2" id="KW-0547">Nucleotide-binding</keyword>
<evidence type="ECO:0000313" key="3">
    <source>
        <dbReference type="Proteomes" id="UP000063308"/>
    </source>
</evidence>
<organism evidence="2 3">
    <name type="scientific">Bradyrhizobium diazoefficiens</name>
    <dbReference type="NCBI Taxonomy" id="1355477"/>
    <lineage>
        <taxon>Bacteria</taxon>
        <taxon>Pseudomonadati</taxon>
        <taxon>Pseudomonadota</taxon>
        <taxon>Alphaproteobacteria</taxon>
        <taxon>Hyphomicrobiales</taxon>
        <taxon>Nitrobacteraceae</taxon>
        <taxon>Bradyrhizobium</taxon>
    </lineage>
</organism>
<dbReference type="GO" id="GO:0004386">
    <property type="term" value="F:helicase activity"/>
    <property type="evidence" value="ECO:0007669"/>
    <property type="project" value="UniProtKB-KW"/>
</dbReference>
<dbReference type="Gene3D" id="1.10.10.2220">
    <property type="match status" value="1"/>
</dbReference>
<keyword evidence="2" id="KW-0347">Helicase</keyword>
<name>A0A0E4FZN9_9BRAD</name>
<dbReference type="Proteomes" id="UP000063308">
    <property type="component" value="Plasmid pNK6d"/>
</dbReference>
<proteinExistence type="predicted"/>
<protein>
    <submittedName>
        <fullName evidence="2">RecD/TraA family helicase</fullName>
    </submittedName>
</protein>
<geneLocation type="plasmid" evidence="3">
    <name>pNK6d DNA</name>
</geneLocation>
<evidence type="ECO:0000313" key="2">
    <source>
        <dbReference type="EMBL" id="BAR63562.1"/>
    </source>
</evidence>
<feature type="domain" description="ATP-dependent RecD2 DNA helicase-like helix-hairpin-helix" evidence="1">
    <location>
        <begin position="1"/>
        <end position="59"/>
    </location>
</feature>
<keyword evidence="2" id="KW-0614">Plasmid</keyword>
<dbReference type="SUPFAM" id="SSF47781">
    <property type="entry name" value="RuvA domain 2-like"/>
    <property type="match status" value="1"/>
</dbReference>
<dbReference type="AlphaFoldDB" id="A0A0E4FZN9"/>
<keyword evidence="2" id="KW-0067">ATP-binding</keyword>
<gene>
    <name evidence="2" type="ORF">NK6_d_3</name>
</gene>
<reference evidence="2 3" key="1">
    <citation type="submission" date="2014-11" db="EMBL/GenBank/DDBJ databases">
        <title>Symbiosis island explosion on the genome of extra-slow-growing strains of soybean bradyrhizobia with massive insertion sequences.</title>
        <authorList>
            <person name="Iida T."/>
            <person name="Minamisawa K."/>
        </authorList>
    </citation>
    <scope>NUCLEOTIDE SEQUENCE [LARGE SCALE GENOMIC DNA]</scope>
    <source>
        <strain evidence="2 3">NK6</strain>
        <plasmid evidence="3">pNK6d DNA</plasmid>
    </source>
</reference>
<dbReference type="Pfam" id="PF14490">
    <property type="entry name" value="HHH_RecD2"/>
    <property type="match status" value="1"/>
</dbReference>
<dbReference type="InterPro" id="IPR010994">
    <property type="entry name" value="RuvA_2-like"/>
</dbReference>
<accession>A0A0E4FZN9</accession>
<dbReference type="EMBL" id="AP014688">
    <property type="protein sequence ID" value="BAR63562.1"/>
    <property type="molecule type" value="Genomic_DNA"/>
</dbReference>